<dbReference type="EMBL" id="VSRR010043600">
    <property type="protein sequence ID" value="MPC76540.1"/>
    <property type="molecule type" value="Genomic_DNA"/>
</dbReference>
<name>A0A5B7HVL5_PORTR</name>
<proteinExistence type="predicted"/>
<feature type="compositionally biased region" description="Basic and acidic residues" evidence="1">
    <location>
        <begin position="63"/>
        <end position="72"/>
    </location>
</feature>
<keyword evidence="3" id="KW-1185">Reference proteome</keyword>
<dbReference type="Proteomes" id="UP000324222">
    <property type="component" value="Unassembled WGS sequence"/>
</dbReference>
<feature type="region of interest" description="Disordered" evidence="1">
    <location>
        <begin position="55"/>
        <end position="82"/>
    </location>
</feature>
<dbReference type="AlphaFoldDB" id="A0A5B7HVL5"/>
<accession>A0A5B7HVL5</accession>
<gene>
    <name evidence="2" type="ORF">E2C01_070957</name>
</gene>
<evidence type="ECO:0000313" key="2">
    <source>
        <dbReference type="EMBL" id="MPC76540.1"/>
    </source>
</evidence>
<reference evidence="2 3" key="1">
    <citation type="submission" date="2019-05" db="EMBL/GenBank/DDBJ databases">
        <title>Another draft genome of Portunus trituberculatus and its Hox gene families provides insights of decapod evolution.</title>
        <authorList>
            <person name="Jeong J.-H."/>
            <person name="Song I."/>
            <person name="Kim S."/>
            <person name="Choi T."/>
            <person name="Kim D."/>
            <person name="Ryu S."/>
            <person name="Kim W."/>
        </authorList>
    </citation>
    <scope>NUCLEOTIDE SEQUENCE [LARGE SCALE GENOMIC DNA]</scope>
    <source>
        <tissue evidence="2">Muscle</tissue>
    </source>
</reference>
<comment type="caution">
    <text evidence="2">The sequence shown here is derived from an EMBL/GenBank/DDBJ whole genome shotgun (WGS) entry which is preliminary data.</text>
</comment>
<organism evidence="2 3">
    <name type="scientific">Portunus trituberculatus</name>
    <name type="common">Swimming crab</name>
    <name type="synonym">Neptunus trituberculatus</name>
    <dbReference type="NCBI Taxonomy" id="210409"/>
    <lineage>
        <taxon>Eukaryota</taxon>
        <taxon>Metazoa</taxon>
        <taxon>Ecdysozoa</taxon>
        <taxon>Arthropoda</taxon>
        <taxon>Crustacea</taxon>
        <taxon>Multicrustacea</taxon>
        <taxon>Malacostraca</taxon>
        <taxon>Eumalacostraca</taxon>
        <taxon>Eucarida</taxon>
        <taxon>Decapoda</taxon>
        <taxon>Pleocyemata</taxon>
        <taxon>Brachyura</taxon>
        <taxon>Eubrachyura</taxon>
        <taxon>Portunoidea</taxon>
        <taxon>Portunidae</taxon>
        <taxon>Portuninae</taxon>
        <taxon>Portunus</taxon>
    </lineage>
</organism>
<evidence type="ECO:0000313" key="3">
    <source>
        <dbReference type="Proteomes" id="UP000324222"/>
    </source>
</evidence>
<sequence>MRFQDTILKSTCPHRYWDEPFHPVRVHPRHLGATRVTLPPSCDAIEVHLPTPVLGRTLSPRQDPSHTLRCKESGAAISLRRN</sequence>
<protein>
    <submittedName>
        <fullName evidence="2">Uncharacterized protein</fullName>
    </submittedName>
</protein>
<evidence type="ECO:0000256" key="1">
    <source>
        <dbReference type="SAM" id="MobiDB-lite"/>
    </source>
</evidence>